<comment type="caution">
    <text evidence="2">The sequence shown here is derived from an EMBL/GenBank/DDBJ whole genome shotgun (WGS) entry which is preliminary data.</text>
</comment>
<keyword evidence="3" id="KW-1185">Reference proteome</keyword>
<keyword evidence="1" id="KW-0472">Membrane</keyword>
<feature type="transmembrane region" description="Helical" evidence="1">
    <location>
        <begin position="130"/>
        <end position="153"/>
    </location>
</feature>
<keyword evidence="1" id="KW-0812">Transmembrane</keyword>
<protein>
    <recommendedName>
        <fullName evidence="4">Reverse transcriptase domain-containing protein</fullName>
    </recommendedName>
</protein>
<evidence type="ECO:0000313" key="3">
    <source>
        <dbReference type="Proteomes" id="UP000235145"/>
    </source>
</evidence>
<gene>
    <name evidence="2" type="ORF">LSAT_V11C100032000</name>
</gene>
<organism evidence="2 3">
    <name type="scientific">Lactuca sativa</name>
    <name type="common">Garden lettuce</name>
    <dbReference type="NCBI Taxonomy" id="4236"/>
    <lineage>
        <taxon>Eukaryota</taxon>
        <taxon>Viridiplantae</taxon>
        <taxon>Streptophyta</taxon>
        <taxon>Embryophyta</taxon>
        <taxon>Tracheophyta</taxon>
        <taxon>Spermatophyta</taxon>
        <taxon>Magnoliopsida</taxon>
        <taxon>eudicotyledons</taxon>
        <taxon>Gunneridae</taxon>
        <taxon>Pentapetalae</taxon>
        <taxon>asterids</taxon>
        <taxon>campanulids</taxon>
        <taxon>Asterales</taxon>
        <taxon>Asteraceae</taxon>
        <taxon>Cichorioideae</taxon>
        <taxon>Cichorieae</taxon>
        <taxon>Lactucinae</taxon>
        <taxon>Lactuca</taxon>
    </lineage>
</organism>
<dbReference type="Proteomes" id="UP000235145">
    <property type="component" value="Unassembled WGS sequence"/>
</dbReference>
<sequence length="198" mass="22920">MSSRFTIDEFLNAIWSCGSDRSPRLRQGNPLSHFLFIIVMEGLHLAIEDAVNQGLFRGARVREDGFSLSYLFYADDQNISNLFTILNCFIWSRALDLIYKSLIYMVFVLLMLKWRLWLWVLGVLMLKWRLWVLGIGCMAASILFYYLGLPVGVKMTRINKWDMVVSKFKKRLSNRKANLLLVCGRLTPIKSVLNSLGI</sequence>
<evidence type="ECO:0000256" key="1">
    <source>
        <dbReference type="SAM" id="Phobius"/>
    </source>
</evidence>
<keyword evidence="1" id="KW-1133">Transmembrane helix</keyword>
<feature type="transmembrane region" description="Helical" evidence="1">
    <location>
        <begin position="102"/>
        <end position="124"/>
    </location>
</feature>
<dbReference type="PANTHER" id="PTHR33116">
    <property type="entry name" value="REVERSE TRANSCRIPTASE ZINC-BINDING DOMAIN-CONTAINING PROTEIN-RELATED-RELATED"/>
    <property type="match status" value="1"/>
</dbReference>
<dbReference type="PANTHER" id="PTHR33116:SF79">
    <property type="entry name" value="REVERSE TRANSCRIPTASE DOMAIN, ZINC FINGER, CCHC-TYPE-RELATED"/>
    <property type="match status" value="1"/>
</dbReference>
<dbReference type="AlphaFoldDB" id="A0A9R1XXE6"/>
<name>A0A9R1XXE6_LACSA</name>
<evidence type="ECO:0000313" key="2">
    <source>
        <dbReference type="EMBL" id="KAJ0224402.1"/>
    </source>
</evidence>
<accession>A0A9R1XXE6</accession>
<dbReference type="EMBL" id="NBSK02000001">
    <property type="protein sequence ID" value="KAJ0224402.1"/>
    <property type="molecule type" value="Genomic_DNA"/>
</dbReference>
<evidence type="ECO:0008006" key="4">
    <source>
        <dbReference type="Google" id="ProtNLM"/>
    </source>
</evidence>
<proteinExistence type="predicted"/>
<reference evidence="2 3" key="1">
    <citation type="journal article" date="2017" name="Nat. Commun.">
        <title>Genome assembly with in vitro proximity ligation data and whole-genome triplication in lettuce.</title>
        <authorList>
            <person name="Reyes-Chin-Wo S."/>
            <person name="Wang Z."/>
            <person name="Yang X."/>
            <person name="Kozik A."/>
            <person name="Arikit S."/>
            <person name="Song C."/>
            <person name="Xia L."/>
            <person name="Froenicke L."/>
            <person name="Lavelle D.O."/>
            <person name="Truco M.J."/>
            <person name="Xia R."/>
            <person name="Zhu S."/>
            <person name="Xu C."/>
            <person name="Xu H."/>
            <person name="Xu X."/>
            <person name="Cox K."/>
            <person name="Korf I."/>
            <person name="Meyers B.C."/>
            <person name="Michelmore R.W."/>
        </authorList>
    </citation>
    <scope>NUCLEOTIDE SEQUENCE [LARGE SCALE GENOMIC DNA]</scope>
    <source>
        <strain evidence="3">cv. Salinas</strain>
        <tissue evidence="2">Seedlings</tissue>
    </source>
</reference>